<feature type="transmembrane region" description="Helical" evidence="2">
    <location>
        <begin position="260"/>
        <end position="284"/>
    </location>
</feature>
<feature type="compositionally biased region" description="Basic and acidic residues" evidence="1">
    <location>
        <begin position="223"/>
        <end position="232"/>
    </location>
</feature>
<keyword evidence="2" id="KW-0472">Membrane</keyword>
<reference evidence="4 5" key="3">
    <citation type="journal article" date="2017" name="G3 (Bethesda)">
        <title>Comparative analysis highlights variable genome content of wheat rusts and divergence of the mating loci.</title>
        <authorList>
            <person name="Cuomo C.A."/>
            <person name="Bakkeren G."/>
            <person name="Khalil H.B."/>
            <person name="Panwar V."/>
            <person name="Joly D."/>
            <person name="Linning R."/>
            <person name="Sakthikumar S."/>
            <person name="Song X."/>
            <person name="Adiconis X."/>
            <person name="Fan L."/>
            <person name="Goldberg J.M."/>
            <person name="Levin J.Z."/>
            <person name="Young S."/>
            <person name="Zeng Q."/>
            <person name="Anikster Y."/>
            <person name="Bruce M."/>
            <person name="Wang M."/>
            <person name="Yin C."/>
            <person name="McCallum B."/>
            <person name="Szabo L.J."/>
            <person name="Hulbert S."/>
            <person name="Chen X."/>
            <person name="Fellers J.P."/>
        </authorList>
    </citation>
    <scope>NUCLEOTIDE SEQUENCE</scope>
    <source>
        <strain evidence="4">isolate 1-1 / race 1 (BBBD)</strain>
        <strain evidence="5">Isolate 1-1 / race 1 (BBBD)</strain>
    </source>
</reference>
<evidence type="ECO:0000313" key="3">
    <source>
        <dbReference type="EMBL" id="OAV91954.1"/>
    </source>
</evidence>
<dbReference type="VEuPathDB" id="FungiDB:PTTG_02578"/>
<reference evidence="3" key="2">
    <citation type="submission" date="2016-05" db="EMBL/GenBank/DDBJ databases">
        <title>Comparative analysis highlights variable genome content of wheat rusts and divergence of the mating loci.</title>
        <authorList>
            <person name="Cuomo C.A."/>
            <person name="Bakkeren G."/>
            <person name="Szabo L."/>
            <person name="Khalil H."/>
            <person name="Joly D."/>
            <person name="Goldberg J."/>
            <person name="Young S."/>
            <person name="Zeng Q."/>
            <person name="Fellers J."/>
        </authorList>
    </citation>
    <scope>NUCLEOTIDE SEQUENCE [LARGE SCALE GENOMIC DNA]</scope>
    <source>
        <strain evidence="3">1-1 BBBD Race 1</strain>
    </source>
</reference>
<dbReference type="EMBL" id="ADAS02000072">
    <property type="protein sequence ID" value="OAV91954.1"/>
    <property type="molecule type" value="Genomic_DNA"/>
</dbReference>
<feature type="compositionally biased region" description="Acidic residues" evidence="1">
    <location>
        <begin position="151"/>
        <end position="167"/>
    </location>
</feature>
<feature type="region of interest" description="Disordered" evidence="1">
    <location>
        <begin position="212"/>
        <end position="245"/>
    </location>
</feature>
<reference evidence="4" key="4">
    <citation type="submission" date="2025-05" db="UniProtKB">
        <authorList>
            <consortium name="EnsemblFungi"/>
        </authorList>
    </citation>
    <scope>IDENTIFICATION</scope>
    <source>
        <strain evidence="4">isolate 1-1 / race 1 (BBBD)</strain>
    </source>
</reference>
<evidence type="ECO:0000313" key="5">
    <source>
        <dbReference type="Proteomes" id="UP000005240"/>
    </source>
</evidence>
<gene>
    <name evidence="3" type="ORF">PTTG_02578</name>
</gene>
<protein>
    <submittedName>
        <fullName evidence="3 4">Uncharacterized protein</fullName>
    </submittedName>
</protein>
<organism evidence="3">
    <name type="scientific">Puccinia triticina (isolate 1-1 / race 1 (BBBD))</name>
    <name type="common">Brown leaf rust fungus</name>
    <dbReference type="NCBI Taxonomy" id="630390"/>
    <lineage>
        <taxon>Eukaryota</taxon>
        <taxon>Fungi</taxon>
        <taxon>Dikarya</taxon>
        <taxon>Basidiomycota</taxon>
        <taxon>Pucciniomycotina</taxon>
        <taxon>Pucciniomycetes</taxon>
        <taxon>Pucciniales</taxon>
        <taxon>Pucciniaceae</taxon>
        <taxon>Puccinia</taxon>
    </lineage>
</organism>
<keyword evidence="2" id="KW-1133">Transmembrane helix</keyword>
<dbReference type="AlphaFoldDB" id="A0A180GHA3"/>
<reference evidence="3" key="1">
    <citation type="submission" date="2009-11" db="EMBL/GenBank/DDBJ databases">
        <authorList>
            <consortium name="The Broad Institute Genome Sequencing Platform"/>
            <person name="Ward D."/>
            <person name="Feldgarden M."/>
            <person name="Earl A."/>
            <person name="Young S.K."/>
            <person name="Zeng Q."/>
            <person name="Koehrsen M."/>
            <person name="Alvarado L."/>
            <person name="Berlin A."/>
            <person name="Bochicchio J."/>
            <person name="Borenstein D."/>
            <person name="Chapman S.B."/>
            <person name="Chen Z."/>
            <person name="Engels R."/>
            <person name="Freedman E."/>
            <person name="Gellesch M."/>
            <person name="Goldberg J."/>
            <person name="Griggs A."/>
            <person name="Gujja S."/>
            <person name="Heilman E."/>
            <person name="Heiman D."/>
            <person name="Hepburn T."/>
            <person name="Howarth C."/>
            <person name="Jen D."/>
            <person name="Larson L."/>
            <person name="Lewis B."/>
            <person name="Mehta T."/>
            <person name="Park D."/>
            <person name="Pearson M."/>
            <person name="Roberts A."/>
            <person name="Saif S."/>
            <person name="Shea T."/>
            <person name="Shenoy N."/>
            <person name="Sisk P."/>
            <person name="Stolte C."/>
            <person name="Sykes S."/>
            <person name="Thomson T."/>
            <person name="Walk T."/>
            <person name="White J."/>
            <person name="Yandava C."/>
            <person name="Izard J."/>
            <person name="Baranova O.V."/>
            <person name="Blanton J.M."/>
            <person name="Tanner A.C."/>
            <person name="Dewhirst F.E."/>
            <person name="Haas B."/>
            <person name="Nusbaum C."/>
            <person name="Birren B."/>
        </authorList>
    </citation>
    <scope>NUCLEOTIDE SEQUENCE [LARGE SCALE GENOMIC DNA]</scope>
    <source>
        <strain evidence="3">1-1 BBBD Race 1</strain>
    </source>
</reference>
<keyword evidence="5" id="KW-1185">Reference proteome</keyword>
<feature type="region of interest" description="Disordered" evidence="1">
    <location>
        <begin position="1"/>
        <end position="24"/>
    </location>
</feature>
<dbReference type="Proteomes" id="UP000005240">
    <property type="component" value="Unassembled WGS sequence"/>
</dbReference>
<evidence type="ECO:0000313" key="4">
    <source>
        <dbReference type="EnsemblFungi" id="PTTG_02578-t43_1-p1"/>
    </source>
</evidence>
<evidence type="ECO:0000256" key="2">
    <source>
        <dbReference type="SAM" id="Phobius"/>
    </source>
</evidence>
<keyword evidence="2" id="KW-0812">Transmembrane</keyword>
<sequence>MSNRADTSLNSVHASSNAAKTAQDPDTANVMIAAKDMIAATAAAQSCKKMVFGLPTVVKSPPAANQATETIKPPTATKDMIAASSAAQASKNMFFGLLAAGEAPPDAIPATTNVVKAPNPIKDFIDPFLLQLSESKEEMNISPNNQHTEKEEDVNGELEKEDDDDEFDDELVREDKVITKFLNLLESQPGDEQHKEIPIPDHISAENLPAEIESEDNQDSESSDSKGQESHEGIPPPPGGIYADPDSLKRSVKGFARRKGYAITLILFIILFICDRSLVISSFLSVIGYSCSLLVHAQI</sequence>
<feature type="compositionally biased region" description="Acidic residues" evidence="1">
    <location>
        <begin position="212"/>
        <end position="222"/>
    </location>
</feature>
<accession>A0A180GHA3</accession>
<feature type="region of interest" description="Disordered" evidence="1">
    <location>
        <begin position="139"/>
        <end position="167"/>
    </location>
</feature>
<evidence type="ECO:0000256" key="1">
    <source>
        <dbReference type="SAM" id="MobiDB-lite"/>
    </source>
</evidence>
<dbReference type="EnsemblFungi" id="PTTG_02578-t43_1">
    <property type="protein sequence ID" value="PTTG_02578-t43_1-p1"/>
    <property type="gene ID" value="PTTG_02578"/>
</dbReference>
<name>A0A180GHA3_PUCT1</name>
<proteinExistence type="predicted"/>